<evidence type="ECO:0000256" key="7">
    <source>
        <dbReference type="ARBA" id="ARBA00023033"/>
    </source>
</evidence>
<keyword evidence="4" id="KW-0521">NADP</keyword>
<evidence type="ECO:0000256" key="4">
    <source>
        <dbReference type="ARBA" id="ARBA00022857"/>
    </source>
</evidence>
<dbReference type="Gene3D" id="1.10.630.10">
    <property type="entry name" value="Cytochrome P450"/>
    <property type="match status" value="1"/>
</dbReference>
<keyword evidence="8" id="KW-0045">Antibiotic biosynthesis</keyword>
<keyword evidence="12" id="KW-1185">Reference proteome</keyword>
<name>A0A562I2L5_MICOL</name>
<dbReference type="InterPro" id="IPR036396">
    <property type="entry name" value="Cyt_P450_sf"/>
</dbReference>
<evidence type="ECO:0000256" key="8">
    <source>
        <dbReference type="ARBA" id="ARBA00023194"/>
    </source>
</evidence>
<sequence>MDVLSELARPEALVDPYPILAELRTHDPVHLTSNDVYLISRYVDGRTVMENSALFRNPEPDEVAQLFPSAHRHRSQQLLLNSVALRNPPAHTRLRQPVARAFTASRMESLRPGVERICDQLLAPVAEQYLDGEVVDLNRTLAVPLPLAVFGELLGVPAEDRAWLQKLVPSALAAMRPDSSEEELCTADEANSVIERYFLDLAERRRRDPGEDLVSLLVAVHDDEPDVLSADDLMSMLWGLWAGGLATTTTAVDFGVLAMIDHPGKTRWLRGGPAEALAFVDELLRYEAPAMSTAISRFAQRDVELSGVPVPKGADVRVLFPACNRDPDAFPSPDTFDPSRKHLHRNHLTFGHGLHYCLGAALARMELAAVLPKVFSQLPAMVLHEQPTFHQAVPVRVFASLLVSRG</sequence>
<dbReference type="GO" id="GO:0004497">
    <property type="term" value="F:monooxygenase activity"/>
    <property type="evidence" value="ECO:0007669"/>
    <property type="project" value="UniProtKB-KW"/>
</dbReference>
<dbReference type="GO" id="GO:0016705">
    <property type="term" value="F:oxidoreductase activity, acting on paired donors, with incorporation or reduction of molecular oxygen"/>
    <property type="evidence" value="ECO:0007669"/>
    <property type="project" value="InterPro"/>
</dbReference>
<evidence type="ECO:0000256" key="10">
    <source>
        <dbReference type="RuleBase" id="RU000461"/>
    </source>
</evidence>
<proteinExistence type="inferred from homology"/>
<organism evidence="11 12">
    <name type="scientific">Micromonospora olivasterospora</name>
    <dbReference type="NCBI Taxonomy" id="1880"/>
    <lineage>
        <taxon>Bacteria</taxon>
        <taxon>Bacillati</taxon>
        <taxon>Actinomycetota</taxon>
        <taxon>Actinomycetes</taxon>
        <taxon>Micromonosporales</taxon>
        <taxon>Micromonosporaceae</taxon>
        <taxon>Micromonospora</taxon>
    </lineage>
</organism>
<gene>
    <name evidence="11" type="ORF">JD77_00175</name>
</gene>
<dbReference type="EMBL" id="VLKE01000001">
    <property type="protein sequence ID" value="TWH65240.1"/>
    <property type="molecule type" value="Genomic_DNA"/>
</dbReference>
<dbReference type="GO" id="GO:0017000">
    <property type="term" value="P:antibiotic biosynthetic process"/>
    <property type="evidence" value="ECO:0007669"/>
    <property type="project" value="UniProtKB-KW"/>
</dbReference>
<evidence type="ECO:0000256" key="6">
    <source>
        <dbReference type="ARBA" id="ARBA00023004"/>
    </source>
</evidence>
<keyword evidence="2 10" id="KW-0349">Heme</keyword>
<dbReference type="InterPro" id="IPR002397">
    <property type="entry name" value="Cyt_P450_B"/>
</dbReference>
<evidence type="ECO:0000313" key="12">
    <source>
        <dbReference type="Proteomes" id="UP000319825"/>
    </source>
</evidence>
<dbReference type="InterPro" id="IPR001128">
    <property type="entry name" value="Cyt_P450"/>
</dbReference>
<comment type="pathway">
    <text evidence="9">Antibiotic biosynthesis; mycinamicin biosynthesis.</text>
</comment>
<evidence type="ECO:0000256" key="2">
    <source>
        <dbReference type="ARBA" id="ARBA00022617"/>
    </source>
</evidence>
<keyword evidence="3 10" id="KW-0479">Metal-binding</keyword>
<dbReference type="PROSITE" id="PS00086">
    <property type="entry name" value="CYTOCHROME_P450"/>
    <property type="match status" value="1"/>
</dbReference>
<dbReference type="PRINTS" id="PR00359">
    <property type="entry name" value="BP450"/>
</dbReference>
<evidence type="ECO:0000256" key="1">
    <source>
        <dbReference type="ARBA" id="ARBA00010617"/>
    </source>
</evidence>
<evidence type="ECO:0000256" key="9">
    <source>
        <dbReference type="ARBA" id="ARBA00060683"/>
    </source>
</evidence>
<dbReference type="AlphaFoldDB" id="A0A562I2L5"/>
<dbReference type="PANTHER" id="PTHR46696:SF1">
    <property type="entry name" value="CYTOCHROME P450 YJIB-RELATED"/>
    <property type="match status" value="1"/>
</dbReference>
<dbReference type="GO" id="GO:0020037">
    <property type="term" value="F:heme binding"/>
    <property type="evidence" value="ECO:0007669"/>
    <property type="project" value="InterPro"/>
</dbReference>
<keyword evidence="7 10" id="KW-0503">Monooxygenase</keyword>
<dbReference type="Pfam" id="PF00067">
    <property type="entry name" value="p450"/>
    <property type="match status" value="1"/>
</dbReference>
<comment type="caution">
    <text evidence="11">The sequence shown here is derived from an EMBL/GenBank/DDBJ whole genome shotgun (WGS) entry which is preliminary data.</text>
</comment>
<evidence type="ECO:0000256" key="3">
    <source>
        <dbReference type="ARBA" id="ARBA00022723"/>
    </source>
</evidence>
<dbReference type="PRINTS" id="PR00385">
    <property type="entry name" value="P450"/>
</dbReference>
<reference evidence="11 12" key="1">
    <citation type="submission" date="2019-07" db="EMBL/GenBank/DDBJ databases">
        <title>R&amp;d 2014.</title>
        <authorList>
            <person name="Klenk H.-P."/>
        </authorList>
    </citation>
    <scope>NUCLEOTIDE SEQUENCE [LARGE SCALE GENOMIC DNA]</scope>
    <source>
        <strain evidence="11 12">DSM 43868</strain>
    </source>
</reference>
<dbReference type="PANTHER" id="PTHR46696">
    <property type="entry name" value="P450, PUTATIVE (EUROFUNG)-RELATED"/>
    <property type="match status" value="1"/>
</dbReference>
<dbReference type="SUPFAM" id="SSF48264">
    <property type="entry name" value="Cytochrome P450"/>
    <property type="match status" value="1"/>
</dbReference>
<dbReference type="Proteomes" id="UP000319825">
    <property type="component" value="Unassembled WGS sequence"/>
</dbReference>
<evidence type="ECO:0000313" key="11">
    <source>
        <dbReference type="EMBL" id="TWH65240.1"/>
    </source>
</evidence>
<dbReference type="InterPro" id="IPR017972">
    <property type="entry name" value="Cyt_P450_CS"/>
</dbReference>
<comment type="similarity">
    <text evidence="1 10">Belongs to the cytochrome P450 family.</text>
</comment>
<keyword evidence="6 10" id="KW-0408">Iron</keyword>
<dbReference type="FunFam" id="1.10.630.10:FF:000018">
    <property type="entry name" value="Cytochrome P450 monooxygenase"/>
    <property type="match status" value="1"/>
</dbReference>
<protein>
    <submittedName>
        <fullName evidence="11">Cytochrome P450</fullName>
    </submittedName>
</protein>
<keyword evidence="5 10" id="KW-0560">Oxidoreductase</keyword>
<accession>A0A562I2L5</accession>
<evidence type="ECO:0000256" key="5">
    <source>
        <dbReference type="ARBA" id="ARBA00023002"/>
    </source>
</evidence>
<dbReference type="GO" id="GO:0005506">
    <property type="term" value="F:iron ion binding"/>
    <property type="evidence" value="ECO:0007669"/>
    <property type="project" value="InterPro"/>
</dbReference>